<dbReference type="AlphaFoldDB" id="A0A091LCV1"/>
<evidence type="ECO:0000313" key="2">
    <source>
        <dbReference type="Proteomes" id="UP000053745"/>
    </source>
</evidence>
<sequence length="42" mass="4953">LNLKFFTMRVVRHWNRLLREVVDVPSLEVFKARLDGALSNLV</sequence>
<dbReference type="Proteomes" id="UP000053745">
    <property type="component" value="Unassembled WGS sequence"/>
</dbReference>
<dbReference type="OrthoDB" id="9314767at2759"/>
<accession>A0A091LCV1</accession>
<name>A0A091LCV1_CATAU</name>
<feature type="non-terminal residue" evidence="1">
    <location>
        <position position="42"/>
    </location>
</feature>
<keyword evidence="2" id="KW-1185">Reference proteome</keyword>
<evidence type="ECO:0000313" key="1">
    <source>
        <dbReference type="EMBL" id="KFP52990.1"/>
    </source>
</evidence>
<reference evidence="1 2" key="1">
    <citation type="submission" date="2014-04" db="EMBL/GenBank/DDBJ databases">
        <title>Genome evolution of avian class.</title>
        <authorList>
            <person name="Zhang G."/>
            <person name="Li C."/>
        </authorList>
    </citation>
    <scope>NUCLEOTIDE SEQUENCE [LARGE SCALE GENOMIC DNA]</scope>
    <source>
        <strain evidence="1">BGI_N323</strain>
    </source>
</reference>
<protein>
    <submittedName>
        <fullName evidence="1">Uncharacterized protein</fullName>
    </submittedName>
</protein>
<gene>
    <name evidence="1" type="ORF">N323_06187</name>
</gene>
<proteinExistence type="predicted"/>
<feature type="non-terminal residue" evidence="1">
    <location>
        <position position="1"/>
    </location>
</feature>
<organism evidence="1 2">
    <name type="scientific">Cathartes aura</name>
    <name type="common">Turkey vulture</name>
    <name type="synonym">Vultur aura</name>
    <dbReference type="NCBI Taxonomy" id="43455"/>
    <lineage>
        <taxon>Eukaryota</taxon>
        <taxon>Metazoa</taxon>
        <taxon>Chordata</taxon>
        <taxon>Craniata</taxon>
        <taxon>Vertebrata</taxon>
        <taxon>Euteleostomi</taxon>
        <taxon>Archelosauria</taxon>
        <taxon>Archosauria</taxon>
        <taxon>Dinosauria</taxon>
        <taxon>Saurischia</taxon>
        <taxon>Theropoda</taxon>
        <taxon>Coelurosauria</taxon>
        <taxon>Aves</taxon>
        <taxon>Neognathae</taxon>
        <taxon>Neoaves</taxon>
        <taxon>Telluraves</taxon>
        <taxon>Accipitrimorphae</taxon>
        <taxon>Accipitriformes</taxon>
        <taxon>Cathartidae</taxon>
        <taxon>Cathartes</taxon>
    </lineage>
</organism>
<dbReference type="EMBL" id="KL310466">
    <property type="protein sequence ID" value="KFP52990.1"/>
    <property type="molecule type" value="Genomic_DNA"/>
</dbReference>